<dbReference type="RefSeq" id="WP_243879121.1">
    <property type="nucleotide sequence ID" value="NZ_CP165727.1"/>
</dbReference>
<name>A0AB39YCW4_9ACTN</name>
<dbReference type="InterPro" id="IPR023214">
    <property type="entry name" value="HAD_sf"/>
</dbReference>
<dbReference type="InterPro" id="IPR006439">
    <property type="entry name" value="HAD-SF_hydro_IA"/>
</dbReference>
<dbReference type="EMBL" id="CP165727">
    <property type="protein sequence ID" value="XDV67724.1"/>
    <property type="molecule type" value="Genomic_DNA"/>
</dbReference>
<dbReference type="SUPFAM" id="SSF56784">
    <property type="entry name" value="HAD-like"/>
    <property type="match status" value="1"/>
</dbReference>
<dbReference type="PANTHER" id="PTHR18901">
    <property type="entry name" value="2-DEOXYGLUCOSE-6-PHOSPHATE PHOSPHATASE 2"/>
    <property type="match status" value="1"/>
</dbReference>
<gene>
    <name evidence="2" type="ORF">AB5J51_34800</name>
</gene>
<dbReference type="GO" id="GO:0016787">
    <property type="term" value="F:hydrolase activity"/>
    <property type="evidence" value="ECO:0007669"/>
    <property type="project" value="UniProtKB-KW"/>
</dbReference>
<evidence type="ECO:0000313" key="2">
    <source>
        <dbReference type="EMBL" id="XDV67724.1"/>
    </source>
</evidence>
<protein>
    <submittedName>
        <fullName evidence="2">HAD family hydrolase</fullName>
    </submittedName>
</protein>
<sequence>MSGLAAVLFDMDGTLVDTEVLWWRTTERIAEGLGHELTGADAPEVVGRAVEDTAAHLVRVSGGGDPSEVAQALTADFFRRVEAGAPMRPGAQRLLTALEAEGVPFALVSASPRLVVDSVVGGSLAHVPFAFTLSADDTDRTKPHPDPYRAAAGRFGAAVRDCVAVEDSPDGAASAEAAGCGVLVVPSLLEVPASPVRTFARSLEDVTPEVLRGCLGGGVPRQDRQELPEPRPSSSTTPST</sequence>
<keyword evidence="2" id="KW-0378">Hydrolase</keyword>
<feature type="region of interest" description="Disordered" evidence="1">
    <location>
        <begin position="215"/>
        <end position="240"/>
    </location>
</feature>
<dbReference type="NCBIfam" id="TIGR01509">
    <property type="entry name" value="HAD-SF-IA-v3"/>
    <property type="match status" value="1"/>
</dbReference>
<dbReference type="InterPro" id="IPR023198">
    <property type="entry name" value="PGP-like_dom2"/>
</dbReference>
<dbReference type="InterPro" id="IPR036412">
    <property type="entry name" value="HAD-like_sf"/>
</dbReference>
<dbReference type="CDD" id="cd07505">
    <property type="entry name" value="HAD_BPGM-like"/>
    <property type="match status" value="1"/>
</dbReference>
<proteinExistence type="predicted"/>
<dbReference type="Gene3D" id="1.10.150.240">
    <property type="entry name" value="Putative phosphatase, domain 2"/>
    <property type="match status" value="1"/>
</dbReference>
<organism evidence="2">
    <name type="scientific">Streptomyces sp. R33</name>
    <dbReference type="NCBI Taxonomy" id="3238629"/>
    <lineage>
        <taxon>Bacteria</taxon>
        <taxon>Bacillati</taxon>
        <taxon>Actinomycetota</taxon>
        <taxon>Actinomycetes</taxon>
        <taxon>Kitasatosporales</taxon>
        <taxon>Streptomycetaceae</taxon>
        <taxon>Streptomyces</taxon>
    </lineage>
</organism>
<evidence type="ECO:0000256" key="1">
    <source>
        <dbReference type="SAM" id="MobiDB-lite"/>
    </source>
</evidence>
<dbReference type="PRINTS" id="PR00413">
    <property type="entry name" value="HADHALOGNASE"/>
</dbReference>
<reference evidence="2" key="1">
    <citation type="submission" date="2024-08" db="EMBL/GenBank/DDBJ databases">
        <authorList>
            <person name="Yu S.T."/>
        </authorList>
    </citation>
    <scope>NUCLEOTIDE SEQUENCE</scope>
    <source>
        <strain evidence="2">R33</strain>
    </source>
</reference>
<dbReference type="Pfam" id="PF00702">
    <property type="entry name" value="Hydrolase"/>
    <property type="match status" value="1"/>
</dbReference>
<dbReference type="SFLD" id="SFLDG01129">
    <property type="entry name" value="C1.5:_HAD__Beta-PGM__Phosphata"/>
    <property type="match status" value="1"/>
</dbReference>
<accession>A0AB39YCW4</accession>
<dbReference type="SFLD" id="SFLDS00003">
    <property type="entry name" value="Haloacid_Dehalogenase"/>
    <property type="match status" value="1"/>
</dbReference>
<dbReference type="PANTHER" id="PTHR18901:SF38">
    <property type="entry name" value="PSEUDOURIDINE-5'-PHOSPHATASE"/>
    <property type="match status" value="1"/>
</dbReference>
<dbReference type="Gene3D" id="3.40.50.1000">
    <property type="entry name" value="HAD superfamily/HAD-like"/>
    <property type="match status" value="1"/>
</dbReference>
<dbReference type="AlphaFoldDB" id="A0AB39YCW4"/>